<dbReference type="InterPro" id="IPR051082">
    <property type="entry name" value="Pentapeptide-BTB/POZ_domain"/>
</dbReference>
<dbReference type="InterPro" id="IPR001646">
    <property type="entry name" value="5peptide_repeat"/>
</dbReference>
<gene>
    <name evidence="1" type="ORF">E4K62_15655</name>
</gene>
<protein>
    <submittedName>
        <fullName evidence="1">Pentapeptide repeat-containing protein</fullName>
    </submittedName>
</protein>
<dbReference type="PANTHER" id="PTHR14136:SF17">
    <property type="entry name" value="BTB_POZ DOMAIN-CONTAINING PROTEIN KCTD9"/>
    <property type="match status" value="1"/>
</dbReference>
<dbReference type="EMBL" id="CP038266">
    <property type="protein sequence ID" value="QBR89997.1"/>
    <property type="molecule type" value="Genomic_DNA"/>
</dbReference>
<organism evidence="1 2">
    <name type="scientific">Microbacterium wangchenii</name>
    <dbReference type="NCBI Taxonomy" id="2541726"/>
    <lineage>
        <taxon>Bacteria</taxon>
        <taxon>Bacillati</taxon>
        <taxon>Actinomycetota</taxon>
        <taxon>Actinomycetes</taxon>
        <taxon>Micrococcales</taxon>
        <taxon>Microbacteriaceae</taxon>
        <taxon>Microbacterium</taxon>
    </lineage>
</organism>
<dbReference type="PANTHER" id="PTHR14136">
    <property type="entry name" value="BTB_POZ DOMAIN-CONTAINING PROTEIN KCTD9"/>
    <property type="match status" value="1"/>
</dbReference>
<dbReference type="Proteomes" id="UP000295748">
    <property type="component" value="Chromosome"/>
</dbReference>
<dbReference type="Pfam" id="PF00805">
    <property type="entry name" value="Pentapeptide"/>
    <property type="match status" value="1"/>
</dbReference>
<dbReference type="Gene3D" id="2.160.20.80">
    <property type="entry name" value="E3 ubiquitin-protein ligase SopA"/>
    <property type="match status" value="1"/>
</dbReference>
<evidence type="ECO:0000313" key="1">
    <source>
        <dbReference type="EMBL" id="QBR89997.1"/>
    </source>
</evidence>
<accession>A0ABX5SXM1</accession>
<keyword evidence="2" id="KW-1185">Reference proteome</keyword>
<name>A0ABX5SXM1_9MICO</name>
<sequence length="242" mass="26002">MIVGGVCRGGTSGVVAGRRLDDVTRPTPLQQPRIQSPNLPALADADARDLRAGGSYEASRFTGADVAGRDLSGARFLECELSEWSAHDAVLQAAEFSQVRIDRLNAPTLRAGRTRLREVEILASRLGSVELYDAALSDVVVADSKIGWINLRAGELRDVVFRNCRFDEIDLSGARLNRVAFEGCTAGRLDLAASRLQHVDLRGLRFDAVDGPAGLAGATIDHDQLAMMAEMFAAHLGVHVRG</sequence>
<reference evidence="1 2" key="1">
    <citation type="submission" date="2019-03" db="EMBL/GenBank/DDBJ databases">
        <authorList>
            <person name="Dong K."/>
        </authorList>
    </citation>
    <scope>NUCLEOTIDE SEQUENCE [LARGE SCALE GENOMIC DNA]</scope>
    <source>
        <strain evidence="2">dk512</strain>
    </source>
</reference>
<proteinExistence type="predicted"/>
<dbReference type="SUPFAM" id="SSF141571">
    <property type="entry name" value="Pentapeptide repeat-like"/>
    <property type="match status" value="1"/>
</dbReference>
<evidence type="ECO:0000313" key="2">
    <source>
        <dbReference type="Proteomes" id="UP000295748"/>
    </source>
</evidence>